<comment type="subcellular location">
    <subcellularLocation>
        <location evidence="1 9">Cell inner membrane</location>
        <topology evidence="1 9">Single-pass membrane protein</topology>
    </subcellularLocation>
</comment>
<evidence type="ECO:0000313" key="14">
    <source>
        <dbReference type="Proteomes" id="UP001629367"/>
    </source>
</evidence>
<evidence type="ECO:0000256" key="7">
    <source>
        <dbReference type="ARBA" id="ARBA00022989"/>
    </source>
</evidence>
<evidence type="ECO:0000256" key="3">
    <source>
        <dbReference type="ARBA" id="ARBA00022448"/>
    </source>
</evidence>
<evidence type="ECO:0000259" key="12">
    <source>
        <dbReference type="Pfam" id="PF26002"/>
    </source>
</evidence>
<keyword evidence="4 9" id="KW-1003">Cell membrane</keyword>
<feature type="domain" description="AprE-like beta-barrel" evidence="12">
    <location>
        <begin position="362"/>
        <end position="450"/>
    </location>
</feature>
<dbReference type="InterPro" id="IPR050739">
    <property type="entry name" value="MFP"/>
</dbReference>
<keyword evidence="3 9" id="KW-0813">Transport</keyword>
<keyword evidence="5 9" id="KW-0997">Cell inner membrane</keyword>
<evidence type="ECO:0000259" key="11">
    <source>
        <dbReference type="Pfam" id="PF25988"/>
    </source>
</evidence>
<evidence type="ECO:0000256" key="2">
    <source>
        <dbReference type="ARBA" id="ARBA00009477"/>
    </source>
</evidence>
<dbReference type="Gene3D" id="2.40.30.170">
    <property type="match status" value="1"/>
</dbReference>
<evidence type="ECO:0000256" key="6">
    <source>
        <dbReference type="ARBA" id="ARBA00022692"/>
    </source>
</evidence>
<feature type="transmembrane region" description="Helical" evidence="9">
    <location>
        <begin position="64"/>
        <end position="81"/>
    </location>
</feature>
<evidence type="ECO:0000256" key="10">
    <source>
        <dbReference type="SAM" id="Coils"/>
    </source>
</evidence>
<feature type="domain" description="CyaD-like alpha-helical hairpin" evidence="11">
    <location>
        <begin position="129"/>
        <end position="324"/>
    </location>
</feature>
<organism evidence="13 14">
    <name type="scientific">Paraburkholderia dilworthii</name>
    <dbReference type="NCBI Taxonomy" id="948106"/>
    <lineage>
        <taxon>Bacteria</taxon>
        <taxon>Pseudomonadati</taxon>
        <taxon>Pseudomonadota</taxon>
        <taxon>Betaproteobacteria</taxon>
        <taxon>Burkholderiales</taxon>
        <taxon>Burkholderiaceae</taxon>
        <taxon>Paraburkholderia</taxon>
    </lineage>
</organism>
<accession>A0ABW9D1Q6</accession>
<dbReference type="SUPFAM" id="SSF111369">
    <property type="entry name" value="HlyD-like secretion proteins"/>
    <property type="match status" value="1"/>
</dbReference>
<dbReference type="RefSeq" id="WP_179745950.1">
    <property type="nucleotide sequence ID" value="NZ_JAQQBZ010000002.1"/>
</dbReference>
<keyword evidence="10" id="KW-0175">Coiled coil</keyword>
<comment type="similarity">
    <text evidence="2 9">Belongs to the membrane fusion protein (MFP) (TC 8.A.1) family.</text>
</comment>
<dbReference type="InterPro" id="IPR058982">
    <property type="entry name" value="Beta-barrel_AprE"/>
</dbReference>
<keyword evidence="8 9" id="KW-0472">Membrane</keyword>
<feature type="coiled-coil region" evidence="10">
    <location>
        <begin position="293"/>
        <end position="320"/>
    </location>
</feature>
<dbReference type="InterPro" id="IPR059040">
    <property type="entry name" value="HH_CyaD-like"/>
</dbReference>
<evidence type="ECO:0000256" key="8">
    <source>
        <dbReference type="ARBA" id="ARBA00023136"/>
    </source>
</evidence>
<dbReference type="Pfam" id="PF26002">
    <property type="entry name" value="Beta-barrel_AprE"/>
    <property type="match status" value="1"/>
</dbReference>
<dbReference type="NCBIfam" id="TIGR01843">
    <property type="entry name" value="type_I_hlyD"/>
    <property type="match status" value="1"/>
</dbReference>
<dbReference type="EMBL" id="JAQQBZ010000002">
    <property type="protein sequence ID" value="MFM0592225.1"/>
    <property type="molecule type" value="Genomic_DNA"/>
</dbReference>
<dbReference type="InterPro" id="IPR010129">
    <property type="entry name" value="T1SS_HlyD"/>
</dbReference>
<evidence type="ECO:0000256" key="9">
    <source>
        <dbReference type="RuleBase" id="RU365093"/>
    </source>
</evidence>
<dbReference type="Gene3D" id="2.40.50.100">
    <property type="match status" value="1"/>
</dbReference>
<evidence type="ECO:0000256" key="4">
    <source>
        <dbReference type="ARBA" id="ARBA00022475"/>
    </source>
</evidence>
<gene>
    <name evidence="13" type="ORF">PQQ68_04295</name>
</gene>
<keyword evidence="7 9" id="KW-1133">Transmembrane helix</keyword>
<dbReference type="Proteomes" id="UP001629367">
    <property type="component" value="Unassembled WGS sequence"/>
</dbReference>
<protein>
    <recommendedName>
        <fullName evidence="9">Membrane fusion protein (MFP) family protein</fullName>
    </recommendedName>
</protein>
<reference evidence="13 14" key="1">
    <citation type="journal article" date="2024" name="Chem. Sci.">
        <title>Discovery of megapolipeptins by genome mining of a Burkholderiales bacteria collection.</title>
        <authorList>
            <person name="Paulo B.S."/>
            <person name="Recchia M.J.J."/>
            <person name="Lee S."/>
            <person name="Fergusson C.H."/>
            <person name="Romanowski S.B."/>
            <person name="Hernandez A."/>
            <person name="Krull N."/>
            <person name="Liu D.Y."/>
            <person name="Cavanagh H."/>
            <person name="Bos A."/>
            <person name="Gray C.A."/>
            <person name="Murphy B.T."/>
            <person name="Linington R.G."/>
            <person name="Eustaquio A.S."/>
        </authorList>
    </citation>
    <scope>NUCLEOTIDE SEQUENCE [LARGE SCALE GENOMIC DNA]</scope>
    <source>
        <strain evidence="13 14">RL17-335-BIF-A</strain>
    </source>
</reference>
<dbReference type="PRINTS" id="PR01490">
    <property type="entry name" value="RTXTOXIND"/>
</dbReference>
<keyword evidence="14" id="KW-1185">Reference proteome</keyword>
<comment type="caution">
    <text evidence="13">The sequence shown here is derived from an EMBL/GenBank/DDBJ whole genome shotgun (WGS) entry which is preliminary data.</text>
</comment>
<evidence type="ECO:0000313" key="13">
    <source>
        <dbReference type="EMBL" id="MFM0592225.1"/>
    </source>
</evidence>
<dbReference type="PANTHER" id="PTHR30386:SF26">
    <property type="entry name" value="TRANSPORT PROTEIN COMB"/>
    <property type="match status" value="1"/>
</dbReference>
<proteinExistence type="inferred from homology"/>
<evidence type="ECO:0000256" key="5">
    <source>
        <dbReference type="ARBA" id="ARBA00022519"/>
    </source>
</evidence>
<name>A0ABW9D1Q6_9BURK</name>
<keyword evidence="6 9" id="KW-0812">Transmembrane</keyword>
<dbReference type="Pfam" id="PF25988">
    <property type="entry name" value="HH_CyaD"/>
    <property type="match status" value="1"/>
</dbReference>
<sequence>MRFMRLQAAGDLIARYAAIFRSAWSIRHQFDAPEREAHELAFLPAQLELAETPLHPAPRWTMRMLVLLVTLVLLVGVVGRLDIVVTAKGKFVPNERVKVIQPAMTGVVREILVRDGQRVTAGQLLVKLDTTQAAADAHKANSAKLDAELAIARATALLAAQRDHHVPLIESVEGAPQYRVLAAQRQAEGAYLEYQDAMDSARAELRKQEAGLDSTRQQVARLHATAPLAREQADEYRTLAGEKYVARGDYLDREATALSQEHELAAQRSHVRELAAGIAGQRAQIATAASKFRHDQLDELEKATQQVAQTRDEATKAQTRQGLLSLTAPVAGTVQVLTTHTLGGVVTTAQSLMEIVPDDNLEVVAQLENRDVGFIEVGQTAAVKVEAFPYTRYGFITGTVVSVSNNAVQDRKSGLAFPVRIRLTANRLHVENRWITLTPGMEVSADIKTGRRSVAGYFLGPLVEGMQESMRER</sequence>
<dbReference type="PANTHER" id="PTHR30386">
    <property type="entry name" value="MEMBRANE FUSION SUBUNIT OF EMRAB-TOLC MULTIDRUG EFFLUX PUMP"/>
    <property type="match status" value="1"/>
</dbReference>
<evidence type="ECO:0000256" key="1">
    <source>
        <dbReference type="ARBA" id="ARBA00004377"/>
    </source>
</evidence>